<feature type="compositionally biased region" description="Basic and acidic residues" evidence="11">
    <location>
        <begin position="90"/>
        <end position="127"/>
    </location>
</feature>
<dbReference type="EMBL" id="KB308560">
    <property type="protein sequence ID" value="ELT97428.1"/>
    <property type="molecule type" value="Genomic_DNA"/>
</dbReference>
<keyword evidence="15" id="KW-1185">Reference proteome</keyword>
<dbReference type="PANTHER" id="PTHR12443">
    <property type="entry name" value="TRANSLOCATION PROTEIN SEC62"/>
    <property type="match status" value="1"/>
</dbReference>
<comment type="subcellular location">
    <subcellularLocation>
        <location evidence="1">Endoplasmic reticulum membrane</location>
        <topology evidence="1">Multi-pass membrane protein</topology>
    </subcellularLocation>
</comment>
<evidence type="ECO:0000313" key="13">
    <source>
        <dbReference type="EMBL" id="ELT97428.1"/>
    </source>
</evidence>
<dbReference type="Proteomes" id="UP000014760">
    <property type="component" value="Unassembled WGS sequence"/>
</dbReference>
<dbReference type="GO" id="GO:0005789">
    <property type="term" value="C:endoplasmic reticulum membrane"/>
    <property type="evidence" value="ECO:0007669"/>
    <property type="project" value="UniProtKB-SubCell"/>
</dbReference>
<accession>R7TU50</accession>
<evidence type="ECO:0000256" key="7">
    <source>
        <dbReference type="ARBA" id="ARBA00022927"/>
    </source>
</evidence>
<feature type="transmembrane region" description="Helical" evidence="12">
    <location>
        <begin position="166"/>
        <end position="186"/>
    </location>
</feature>
<evidence type="ECO:0000256" key="4">
    <source>
        <dbReference type="ARBA" id="ARBA00022448"/>
    </source>
</evidence>
<feature type="compositionally biased region" description="Basic and acidic residues" evidence="11">
    <location>
        <begin position="71"/>
        <end position="83"/>
    </location>
</feature>
<evidence type="ECO:0000256" key="5">
    <source>
        <dbReference type="ARBA" id="ARBA00022692"/>
    </source>
</evidence>
<dbReference type="STRING" id="283909.R7TU50"/>
<evidence type="ECO:0000313" key="14">
    <source>
        <dbReference type="EnsemblMetazoa" id="CapteP221933"/>
    </source>
</evidence>
<reference evidence="13 15" key="2">
    <citation type="journal article" date="2013" name="Nature">
        <title>Insights into bilaterian evolution from three spiralian genomes.</title>
        <authorList>
            <person name="Simakov O."/>
            <person name="Marletaz F."/>
            <person name="Cho S.J."/>
            <person name="Edsinger-Gonzales E."/>
            <person name="Havlak P."/>
            <person name="Hellsten U."/>
            <person name="Kuo D.H."/>
            <person name="Larsson T."/>
            <person name="Lv J."/>
            <person name="Arendt D."/>
            <person name="Savage R."/>
            <person name="Osoegawa K."/>
            <person name="de Jong P."/>
            <person name="Grimwood J."/>
            <person name="Chapman J.A."/>
            <person name="Shapiro H."/>
            <person name="Aerts A."/>
            <person name="Otillar R.P."/>
            <person name="Terry A.Y."/>
            <person name="Boore J.L."/>
            <person name="Grigoriev I.V."/>
            <person name="Lindberg D.R."/>
            <person name="Seaver E.C."/>
            <person name="Weisblat D.A."/>
            <person name="Putnam N.H."/>
            <person name="Rokhsar D.S."/>
        </authorList>
    </citation>
    <scope>NUCLEOTIDE SEQUENCE</scope>
    <source>
        <strain evidence="13 15">I ESC-2004</strain>
    </source>
</reference>
<name>R7TU50_CAPTE</name>
<feature type="compositionally biased region" description="Acidic residues" evidence="11">
    <location>
        <begin position="301"/>
        <end position="316"/>
    </location>
</feature>
<evidence type="ECO:0000256" key="1">
    <source>
        <dbReference type="ARBA" id="ARBA00004477"/>
    </source>
</evidence>
<evidence type="ECO:0000256" key="12">
    <source>
        <dbReference type="SAM" id="Phobius"/>
    </source>
</evidence>
<evidence type="ECO:0000313" key="15">
    <source>
        <dbReference type="Proteomes" id="UP000014760"/>
    </source>
</evidence>
<gene>
    <name evidence="13" type="ORF">CAPTEDRAFT_221933</name>
</gene>
<dbReference type="Pfam" id="PF03839">
    <property type="entry name" value="Sec62"/>
    <property type="match status" value="1"/>
</dbReference>
<dbReference type="HOGENOM" id="CLU_051910_1_0_1"/>
<keyword evidence="8 12" id="KW-1133">Transmembrane helix</keyword>
<dbReference type="AlphaFoldDB" id="R7TU50"/>
<dbReference type="OrthoDB" id="200187at2759"/>
<keyword evidence="6" id="KW-0256">Endoplasmic reticulum</keyword>
<dbReference type="PANTHER" id="PTHR12443:SF9">
    <property type="entry name" value="TRANSLOCATION PROTEIN SEC62"/>
    <property type="match status" value="1"/>
</dbReference>
<keyword evidence="7" id="KW-0653">Protein transport</keyword>
<evidence type="ECO:0000256" key="9">
    <source>
        <dbReference type="ARBA" id="ARBA00023010"/>
    </source>
</evidence>
<dbReference type="OMA" id="CLLESPW"/>
<sequence length="330" mass="38175">MGMTVQYFIASKAVDALLESKWSSSKNKNNALFTTRGSCVAYCNNLLQKGMFHRASRVDRKKEREKRKLKKAEEEAARDEKSKKEKKKKTKEDKEDVEVKTEEKEQEKSEEKESKEEKKEEKKDEEKKKKKEKKLKLEMFNTLGQEFKDGDEVYVWIYDPVPFKTFCIGLLLVLGAIGVCLFPLWPPEVRLGVYYLCLAAAGFVGCILGLCVVRLILFCVIWTTTFGKHHFWFLPNLTEDVGFFDSFKPLYKHNMYPSKEEEEKSNCKDEKGKEKEEESKDKNEKDESGSEQGYEMVNPEDLAEDEAEEEEEEEEGGGGGDEPSEPKKTR</sequence>
<feature type="compositionally biased region" description="Basic and acidic residues" evidence="11">
    <location>
        <begin position="261"/>
        <end position="288"/>
    </location>
</feature>
<feature type="transmembrane region" description="Helical" evidence="12">
    <location>
        <begin position="192"/>
        <end position="222"/>
    </location>
</feature>
<dbReference type="FunCoup" id="R7TU50">
    <property type="interactions" value="1243"/>
</dbReference>
<feature type="region of interest" description="Disordered" evidence="11">
    <location>
        <begin position="55"/>
        <end position="127"/>
    </location>
</feature>
<dbReference type="EnsemblMetazoa" id="CapteT221933">
    <property type="protein sequence ID" value="CapteP221933"/>
    <property type="gene ID" value="CapteG221933"/>
</dbReference>
<reference evidence="14" key="3">
    <citation type="submission" date="2015-06" db="UniProtKB">
        <authorList>
            <consortium name="EnsemblMetazoa"/>
        </authorList>
    </citation>
    <scope>IDENTIFICATION</scope>
</reference>
<keyword evidence="9" id="KW-0811">Translocation</keyword>
<protein>
    <recommendedName>
        <fullName evidence="3">Translocation protein SEC62</fullName>
    </recommendedName>
</protein>
<dbReference type="GO" id="GO:0031204">
    <property type="term" value="P:post-translational protein targeting to membrane, translocation"/>
    <property type="evidence" value="ECO:0007669"/>
    <property type="project" value="TreeGrafter"/>
</dbReference>
<evidence type="ECO:0000256" key="11">
    <source>
        <dbReference type="SAM" id="MobiDB-lite"/>
    </source>
</evidence>
<dbReference type="InterPro" id="IPR004728">
    <property type="entry name" value="Sec62"/>
</dbReference>
<dbReference type="EMBL" id="AMQN01010897">
    <property type="status" value="NOT_ANNOTATED_CDS"/>
    <property type="molecule type" value="Genomic_DNA"/>
</dbReference>
<evidence type="ECO:0000256" key="8">
    <source>
        <dbReference type="ARBA" id="ARBA00022989"/>
    </source>
</evidence>
<organism evidence="13">
    <name type="scientific">Capitella teleta</name>
    <name type="common">Polychaete worm</name>
    <dbReference type="NCBI Taxonomy" id="283909"/>
    <lineage>
        <taxon>Eukaryota</taxon>
        <taxon>Metazoa</taxon>
        <taxon>Spiralia</taxon>
        <taxon>Lophotrochozoa</taxon>
        <taxon>Annelida</taxon>
        <taxon>Polychaeta</taxon>
        <taxon>Sedentaria</taxon>
        <taxon>Scolecida</taxon>
        <taxon>Capitellidae</taxon>
        <taxon>Capitella</taxon>
    </lineage>
</organism>
<proteinExistence type="inferred from homology"/>
<dbReference type="EMBL" id="AMQN01010896">
    <property type="status" value="NOT_ANNOTATED_CDS"/>
    <property type="molecule type" value="Genomic_DNA"/>
</dbReference>
<evidence type="ECO:0000256" key="10">
    <source>
        <dbReference type="ARBA" id="ARBA00023136"/>
    </source>
</evidence>
<comment type="similarity">
    <text evidence="2">Belongs to the SEC62 family.</text>
</comment>
<evidence type="ECO:0000256" key="3">
    <source>
        <dbReference type="ARBA" id="ARBA00021257"/>
    </source>
</evidence>
<keyword evidence="10 12" id="KW-0472">Membrane</keyword>
<keyword evidence="4" id="KW-0813">Transport</keyword>
<evidence type="ECO:0000256" key="6">
    <source>
        <dbReference type="ARBA" id="ARBA00022824"/>
    </source>
</evidence>
<feature type="region of interest" description="Disordered" evidence="11">
    <location>
        <begin position="261"/>
        <end position="330"/>
    </location>
</feature>
<keyword evidence="5 12" id="KW-0812">Transmembrane</keyword>
<reference evidence="15" key="1">
    <citation type="submission" date="2012-12" db="EMBL/GenBank/DDBJ databases">
        <authorList>
            <person name="Hellsten U."/>
            <person name="Grimwood J."/>
            <person name="Chapman J.A."/>
            <person name="Shapiro H."/>
            <person name="Aerts A."/>
            <person name="Otillar R.P."/>
            <person name="Terry A.Y."/>
            <person name="Boore J.L."/>
            <person name="Simakov O."/>
            <person name="Marletaz F."/>
            <person name="Cho S.-J."/>
            <person name="Edsinger-Gonzales E."/>
            <person name="Havlak P."/>
            <person name="Kuo D.-H."/>
            <person name="Larsson T."/>
            <person name="Lv J."/>
            <person name="Arendt D."/>
            <person name="Savage R."/>
            <person name="Osoegawa K."/>
            <person name="de Jong P."/>
            <person name="Lindberg D.R."/>
            <person name="Seaver E.C."/>
            <person name="Weisblat D.A."/>
            <person name="Putnam N.H."/>
            <person name="Grigoriev I.V."/>
            <person name="Rokhsar D.S."/>
        </authorList>
    </citation>
    <scope>NUCLEOTIDE SEQUENCE</scope>
    <source>
        <strain evidence="15">I ESC-2004</strain>
    </source>
</reference>
<evidence type="ECO:0000256" key="2">
    <source>
        <dbReference type="ARBA" id="ARBA00010604"/>
    </source>
</evidence>